<dbReference type="GO" id="GO:0009341">
    <property type="term" value="C:beta-galactosidase complex"/>
    <property type="evidence" value="ECO:0007669"/>
    <property type="project" value="InterPro"/>
</dbReference>
<name>A0A9E8MIY8_9MICO</name>
<dbReference type="Gene3D" id="3.40.50.880">
    <property type="match status" value="1"/>
</dbReference>
<evidence type="ECO:0000256" key="4">
    <source>
        <dbReference type="ARBA" id="ARBA00022801"/>
    </source>
</evidence>
<evidence type="ECO:0000256" key="7">
    <source>
        <dbReference type="PIRSR" id="PIRSR001084-1"/>
    </source>
</evidence>
<keyword evidence="13" id="KW-1185">Reference proteome</keyword>
<evidence type="ECO:0000256" key="6">
    <source>
        <dbReference type="PIRNR" id="PIRNR001084"/>
    </source>
</evidence>
<dbReference type="PANTHER" id="PTHR36447:SF1">
    <property type="entry name" value="BETA-GALACTOSIDASE GANA"/>
    <property type="match status" value="1"/>
</dbReference>
<organism evidence="12 13">
    <name type="scientific">Microcella daejeonensis</name>
    <dbReference type="NCBI Taxonomy" id="2994971"/>
    <lineage>
        <taxon>Bacteria</taxon>
        <taxon>Bacillati</taxon>
        <taxon>Actinomycetota</taxon>
        <taxon>Actinomycetes</taxon>
        <taxon>Micrococcales</taxon>
        <taxon>Microbacteriaceae</taxon>
        <taxon>Microcella</taxon>
    </lineage>
</organism>
<gene>
    <name evidence="12" type="ORF">OVN18_07460</name>
</gene>
<dbReference type="AlphaFoldDB" id="A0A9E8MIY8"/>
<keyword evidence="4 6" id="KW-0378">Hydrolase</keyword>
<dbReference type="EMBL" id="CP113089">
    <property type="protein sequence ID" value="WAB80414.1"/>
    <property type="molecule type" value="Genomic_DNA"/>
</dbReference>
<dbReference type="PIRSF" id="PIRSF001084">
    <property type="entry name" value="B-galactosidase"/>
    <property type="match status" value="1"/>
</dbReference>
<evidence type="ECO:0000259" key="11">
    <source>
        <dbReference type="Pfam" id="PF08532"/>
    </source>
</evidence>
<feature type="binding site" evidence="8">
    <location>
        <position position="308"/>
    </location>
    <ligand>
        <name>substrate</name>
    </ligand>
</feature>
<evidence type="ECO:0000256" key="5">
    <source>
        <dbReference type="ARBA" id="ARBA00023295"/>
    </source>
</evidence>
<feature type="domain" description="Beta-galactosidase trimerisation" evidence="11">
    <location>
        <begin position="389"/>
        <end position="593"/>
    </location>
</feature>
<dbReference type="InterPro" id="IPR013529">
    <property type="entry name" value="Glyco_hydro_42_N"/>
</dbReference>
<accession>A0A9E8MIY8</accession>
<evidence type="ECO:0000313" key="12">
    <source>
        <dbReference type="EMBL" id="WAB80414.1"/>
    </source>
</evidence>
<dbReference type="GO" id="GO:0005975">
    <property type="term" value="P:carbohydrate metabolic process"/>
    <property type="evidence" value="ECO:0007669"/>
    <property type="project" value="InterPro"/>
</dbReference>
<dbReference type="RefSeq" id="WP_267739061.1">
    <property type="nucleotide sequence ID" value="NZ_CP113089.1"/>
</dbReference>
<evidence type="ECO:0000259" key="10">
    <source>
        <dbReference type="Pfam" id="PF02449"/>
    </source>
</evidence>
<feature type="active site" description="Nucleophile" evidence="7">
    <location>
        <position position="300"/>
    </location>
</feature>
<dbReference type="SUPFAM" id="SSF51445">
    <property type="entry name" value="(Trans)glycosidases"/>
    <property type="match status" value="1"/>
</dbReference>
<evidence type="ECO:0000256" key="8">
    <source>
        <dbReference type="PIRSR" id="PIRSR001084-2"/>
    </source>
</evidence>
<keyword evidence="9" id="KW-0862">Zinc</keyword>
<keyword evidence="5 6" id="KW-0326">Glycosidase</keyword>
<dbReference type="Gene3D" id="3.20.20.80">
    <property type="entry name" value="Glycosidases"/>
    <property type="match status" value="1"/>
</dbReference>
<dbReference type="EC" id="3.2.1.23" evidence="3 6"/>
<feature type="binding site" evidence="8">
    <location>
        <position position="105"/>
    </location>
    <ligand>
        <name>substrate</name>
    </ligand>
</feature>
<dbReference type="InterPro" id="IPR013738">
    <property type="entry name" value="Beta_galactosidase_Trimer"/>
</dbReference>
<dbReference type="InterPro" id="IPR003476">
    <property type="entry name" value="Glyco_hydro_42"/>
</dbReference>
<sequence>MTIWFGGDYNPEQWPEAIWDDDIPLMQQAGVSMVTIGVFSWAMLEPKEGTFTFEWLDRVMDKLHAAGIRVDLATATASPPPWLSHRYPASLPVTESGVRLQRGSRQHYCPSSLDYRRLATRLAGEIARRYADHPALEMWHINNEYGCHVSRCYCDTSAAAFRAWLTVKYGTIDALNHAWGTAFWSQWYGSFDEVAVPSLAPSFRNPAQLLDFDRFSSDELLGLFRSEAAAVRTASPSVPLTTNFMGFFKPVDYWNFAAELDVISDDNYPDPDDPDSPYLAAMTRDLMRSLAGGKPWLLMEQAAGAVNWRPSNAAKPEGMMRAWSYQALARGADGILYFQWRQSDRGAERFHSAMLPHTGTESVSWKAVCSLGAELQEIGDQLDSPTPGDVGIMLDWDSWWSLEQTGLPGTLTYLDAVNAWYRTLYDAGVSVDFVSPTSDLAEYAAVIVPNLFVATESALASLAIYAEAGGRLMVSYQSGITDEDGRLTPGGYLGALAGTLGVRIDEFFPLPTPGSVVADSVLLQSDELGAERSSGTVWSERLDVVDAEVVASFASGPLRGSAAITRRTVGSGQAWYVATLPDARSREHLAALLLEGTSALDDVVSHAGVEVFRRGRHRFVINQQPTHTTVAVAGRDLELGPYGVEIIEAGQRSQS</sequence>
<dbReference type="InterPro" id="IPR029062">
    <property type="entry name" value="Class_I_gatase-like"/>
</dbReference>
<proteinExistence type="inferred from homology"/>
<dbReference type="GO" id="GO:0046872">
    <property type="term" value="F:metal ion binding"/>
    <property type="evidence" value="ECO:0007669"/>
    <property type="project" value="UniProtKB-KW"/>
</dbReference>
<dbReference type="Pfam" id="PF02449">
    <property type="entry name" value="Glyco_hydro_42"/>
    <property type="match status" value="1"/>
</dbReference>
<dbReference type="InterPro" id="IPR017853">
    <property type="entry name" value="GH"/>
</dbReference>
<reference evidence="12" key="1">
    <citation type="submission" date="2022-11" db="EMBL/GenBank/DDBJ databases">
        <title>Description of Microcella daejonensis nov. sp, isolated from riverside soil.</title>
        <authorList>
            <person name="Molina K.M."/>
            <person name="Kim S.B."/>
        </authorList>
    </citation>
    <scope>NUCLEOTIDE SEQUENCE</scope>
    <source>
        <strain evidence="12">MMS21-STM12</strain>
    </source>
</reference>
<evidence type="ECO:0000313" key="13">
    <source>
        <dbReference type="Proteomes" id="UP001164706"/>
    </source>
</evidence>
<evidence type="ECO:0000256" key="3">
    <source>
        <dbReference type="ARBA" id="ARBA00012756"/>
    </source>
</evidence>
<evidence type="ECO:0000256" key="1">
    <source>
        <dbReference type="ARBA" id="ARBA00001412"/>
    </source>
</evidence>
<feature type="binding site" evidence="9">
    <location>
        <position position="152"/>
    </location>
    <ligand>
        <name>Zn(2+)</name>
        <dbReference type="ChEBI" id="CHEBI:29105"/>
    </ligand>
</feature>
<feature type="binding site" evidence="9">
    <location>
        <position position="154"/>
    </location>
    <ligand>
        <name>Zn(2+)</name>
        <dbReference type="ChEBI" id="CHEBI:29105"/>
    </ligand>
</feature>
<comment type="similarity">
    <text evidence="2 6">Belongs to the glycosyl hydrolase 42 family.</text>
</comment>
<dbReference type="PANTHER" id="PTHR36447">
    <property type="entry name" value="BETA-GALACTOSIDASE GANA"/>
    <property type="match status" value="1"/>
</dbReference>
<keyword evidence="9" id="KW-0479">Metal-binding</keyword>
<evidence type="ECO:0000256" key="2">
    <source>
        <dbReference type="ARBA" id="ARBA00005940"/>
    </source>
</evidence>
<feature type="binding site" evidence="8">
    <location>
        <position position="143"/>
    </location>
    <ligand>
        <name>substrate</name>
    </ligand>
</feature>
<feature type="active site" description="Proton donor" evidence="7">
    <location>
        <position position="144"/>
    </location>
</feature>
<dbReference type="CDD" id="cd03143">
    <property type="entry name" value="A4_beta-galactosidase_middle_domain"/>
    <property type="match status" value="1"/>
</dbReference>
<evidence type="ECO:0000256" key="9">
    <source>
        <dbReference type="PIRSR" id="PIRSR001084-3"/>
    </source>
</evidence>
<dbReference type="GO" id="GO:0004565">
    <property type="term" value="F:beta-galactosidase activity"/>
    <property type="evidence" value="ECO:0007669"/>
    <property type="project" value="UniProtKB-EC"/>
</dbReference>
<feature type="domain" description="Glycoside hydrolase family 42 N-terminal" evidence="10">
    <location>
        <begin position="8"/>
        <end position="378"/>
    </location>
</feature>
<dbReference type="SUPFAM" id="SSF52317">
    <property type="entry name" value="Class I glutamine amidotransferase-like"/>
    <property type="match status" value="1"/>
</dbReference>
<feature type="binding site" evidence="9">
    <location>
        <position position="109"/>
    </location>
    <ligand>
        <name>Zn(2+)</name>
        <dbReference type="ChEBI" id="CHEBI:29105"/>
    </ligand>
</feature>
<dbReference type="Pfam" id="PF08532">
    <property type="entry name" value="Glyco_hydro_42M"/>
    <property type="match status" value="1"/>
</dbReference>
<dbReference type="Proteomes" id="UP001164706">
    <property type="component" value="Chromosome"/>
</dbReference>
<dbReference type="KEGG" id="mdb:OVN18_07460"/>
<protein>
    <recommendedName>
        <fullName evidence="3 6">Beta-galactosidase</fullName>
        <shortName evidence="6">Beta-gal</shortName>
        <ecNumber evidence="3 6">3.2.1.23</ecNumber>
    </recommendedName>
</protein>
<comment type="catalytic activity">
    <reaction evidence="1 6">
        <text>Hydrolysis of terminal non-reducing beta-D-galactose residues in beta-D-galactosides.</text>
        <dbReference type="EC" id="3.2.1.23"/>
    </reaction>
</comment>